<dbReference type="SMART" id="SM00730">
    <property type="entry name" value="PSN"/>
    <property type="match status" value="1"/>
</dbReference>
<dbReference type="HOGENOM" id="CLU_023799_1_1_1"/>
<dbReference type="GO" id="GO:0042500">
    <property type="term" value="F:aspartic endopeptidase activity, intramembrane cleaving"/>
    <property type="evidence" value="ECO:0007669"/>
    <property type="project" value="InterPro"/>
</dbReference>
<dbReference type="PANTHER" id="PTHR12174:SF23">
    <property type="entry name" value="MINOR HISTOCOMPATIBILITY ANTIGEN H13"/>
    <property type="match status" value="1"/>
</dbReference>
<comment type="caution">
    <text evidence="10">The sequence shown here is derived from an EMBL/GenBank/DDBJ whole genome shotgun (WGS) entry which is preliminary data.</text>
</comment>
<keyword evidence="11" id="KW-1185">Reference proteome</keyword>
<proteinExistence type="inferred from homology"/>
<sequence length="585" mass="65955">MFVFSDVRGMAHSCASLFWHFWETHSEFLHVELKILVITLTILYVSSHATLHRPASAQPRKKGKTPSSYGDENEEDDEKPNNIGGLQPSDAIVFPIMASVALVGMYYVIQYLRKADLLNLVMRWYTSVVSVGSLVTLYSHGLQLATSFVFPRYWTANGRAIYRVNQATRRHHVWEQGKAVNDQDTVEMPLGPLPYAKAPFRLPASAQNFLWELRGLFTEKWILEIKVHGILSEKMPLRFQHGLAAFMAVMTILVYNLTNSALLSNILGLAFCYATQQLLSPTKFVTGFLVLIGLFVYDIVMVFYTPFMITVATKVDAPVKLTIQTGSKSNLLGLGDIVIPGIMVALALRFDLWMYYQRKVRYVAVDAKTESSEEKKSDQLTQPTNPRRIAKRAQYTDVTGTWGDWFWTSRLAFPFRTSPQPPEIVASSFPKPYFYASLLGYAMGMGFTMTMLMVFKHGQPALLYLVPGLIGSLLLTGLVRGEIREMMIYNEDGSLDVEDAEVELDQNGRLLRIIEAKEEEKGKEKGDDKKDKSSGEERKEGETVKGSEVTEGHHEKKKQPDVLLIRISAPTIEAGDNARSKIHEE</sequence>
<evidence type="ECO:0000256" key="5">
    <source>
        <dbReference type="ARBA" id="ARBA00022824"/>
    </source>
</evidence>
<keyword evidence="6 9" id="KW-1133">Transmembrane helix</keyword>
<evidence type="ECO:0000256" key="7">
    <source>
        <dbReference type="ARBA" id="ARBA00023136"/>
    </source>
</evidence>
<dbReference type="AlphaFoldDB" id="A0A084G624"/>
<dbReference type="GO" id="GO:0098554">
    <property type="term" value="C:cytoplasmic side of endoplasmic reticulum membrane"/>
    <property type="evidence" value="ECO:0007669"/>
    <property type="project" value="TreeGrafter"/>
</dbReference>
<reference evidence="10 11" key="1">
    <citation type="journal article" date="2014" name="Genome Announc.">
        <title>Draft genome sequence of the pathogenic fungus Scedosporium apiospermum.</title>
        <authorList>
            <person name="Vandeputte P."/>
            <person name="Ghamrawi S."/>
            <person name="Rechenmann M."/>
            <person name="Iltis A."/>
            <person name="Giraud S."/>
            <person name="Fleury M."/>
            <person name="Thornton C."/>
            <person name="Delhaes L."/>
            <person name="Meyer W."/>
            <person name="Papon N."/>
            <person name="Bouchara J.P."/>
        </authorList>
    </citation>
    <scope>NUCLEOTIDE SEQUENCE [LARGE SCALE GENOMIC DNA]</scope>
    <source>
        <strain evidence="10 11">IHEM 14462</strain>
    </source>
</reference>
<feature type="region of interest" description="Disordered" evidence="8">
    <location>
        <begin position="55"/>
        <end position="82"/>
    </location>
</feature>
<evidence type="ECO:0000256" key="6">
    <source>
        <dbReference type="ARBA" id="ARBA00022989"/>
    </source>
</evidence>
<feature type="transmembrane region" description="Helical" evidence="9">
    <location>
        <begin position="91"/>
        <end position="109"/>
    </location>
</feature>
<dbReference type="OMA" id="TFWTGTL"/>
<dbReference type="MEROPS" id="A22.008"/>
<dbReference type="RefSeq" id="XP_016642585.1">
    <property type="nucleotide sequence ID" value="XM_016787570.1"/>
</dbReference>
<dbReference type="GO" id="GO:0098553">
    <property type="term" value="C:lumenal side of endoplasmic reticulum membrane"/>
    <property type="evidence" value="ECO:0007669"/>
    <property type="project" value="TreeGrafter"/>
</dbReference>
<evidence type="ECO:0000256" key="9">
    <source>
        <dbReference type="SAM" id="Phobius"/>
    </source>
</evidence>
<keyword evidence="3 9" id="KW-0812">Transmembrane</keyword>
<keyword evidence="5" id="KW-0256">Endoplasmic reticulum</keyword>
<evidence type="ECO:0000256" key="1">
    <source>
        <dbReference type="ARBA" id="ARBA00004477"/>
    </source>
</evidence>
<feature type="region of interest" description="Disordered" evidence="8">
    <location>
        <begin position="519"/>
        <end position="564"/>
    </location>
</feature>
<evidence type="ECO:0000313" key="10">
    <source>
        <dbReference type="EMBL" id="KEZ42786.1"/>
    </source>
</evidence>
<dbReference type="OrthoDB" id="29661at2759"/>
<keyword evidence="7 9" id="KW-0472">Membrane</keyword>
<keyword evidence="4" id="KW-0378">Hydrolase</keyword>
<dbReference type="PANTHER" id="PTHR12174">
    <property type="entry name" value="SIGNAL PEPTIDE PEPTIDASE"/>
    <property type="match status" value="1"/>
</dbReference>
<feature type="transmembrane region" description="Helical" evidence="9">
    <location>
        <begin position="284"/>
        <end position="311"/>
    </location>
</feature>
<comment type="subcellular location">
    <subcellularLocation>
        <location evidence="1">Endoplasmic reticulum membrane</location>
        <topology evidence="1">Multi-pass membrane protein</topology>
    </subcellularLocation>
</comment>
<dbReference type="GeneID" id="27724268"/>
<dbReference type="EMBL" id="JOWA01000098">
    <property type="protein sequence ID" value="KEZ42786.1"/>
    <property type="molecule type" value="Genomic_DNA"/>
</dbReference>
<dbReference type="GO" id="GO:0006465">
    <property type="term" value="P:signal peptide processing"/>
    <property type="evidence" value="ECO:0007669"/>
    <property type="project" value="TreeGrafter"/>
</dbReference>
<evidence type="ECO:0000256" key="3">
    <source>
        <dbReference type="ARBA" id="ARBA00022692"/>
    </source>
</evidence>
<dbReference type="KEGG" id="sapo:SAPIO_CDS5196"/>
<organism evidence="10 11">
    <name type="scientific">Pseudallescheria apiosperma</name>
    <name type="common">Scedosporium apiospermum</name>
    <dbReference type="NCBI Taxonomy" id="563466"/>
    <lineage>
        <taxon>Eukaryota</taxon>
        <taxon>Fungi</taxon>
        <taxon>Dikarya</taxon>
        <taxon>Ascomycota</taxon>
        <taxon>Pezizomycotina</taxon>
        <taxon>Sordariomycetes</taxon>
        <taxon>Hypocreomycetidae</taxon>
        <taxon>Microascales</taxon>
        <taxon>Microascaceae</taxon>
        <taxon>Scedosporium</taxon>
    </lineage>
</organism>
<dbReference type="VEuPathDB" id="FungiDB:SAPIO_CDS5196"/>
<feature type="transmembrane region" description="Helical" evidence="9">
    <location>
        <begin position="121"/>
        <end position="141"/>
    </location>
</feature>
<evidence type="ECO:0000313" key="11">
    <source>
        <dbReference type="Proteomes" id="UP000028545"/>
    </source>
</evidence>
<dbReference type="InterPro" id="IPR007369">
    <property type="entry name" value="Peptidase_A22B_SPP"/>
</dbReference>
<feature type="transmembrane region" description="Helical" evidence="9">
    <location>
        <begin position="243"/>
        <end position="272"/>
    </location>
</feature>
<feature type="transmembrane region" description="Helical" evidence="9">
    <location>
        <begin position="331"/>
        <end position="352"/>
    </location>
</feature>
<feature type="compositionally biased region" description="Basic and acidic residues" evidence="8">
    <location>
        <begin position="519"/>
        <end position="560"/>
    </location>
</feature>
<dbReference type="Proteomes" id="UP000028545">
    <property type="component" value="Unassembled WGS sequence"/>
</dbReference>
<dbReference type="Pfam" id="PF04258">
    <property type="entry name" value="Peptidase_A22B"/>
    <property type="match status" value="1"/>
</dbReference>
<evidence type="ECO:0000256" key="4">
    <source>
        <dbReference type="ARBA" id="ARBA00022801"/>
    </source>
</evidence>
<feature type="transmembrane region" description="Helical" evidence="9">
    <location>
        <begin position="461"/>
        <end position="479"/>
    </location>
</feature>
<evidence type="ECO:0000256" key="2">
    <source>
        <dbReference type="ARBA" id="ARBA00006859"/>
    </source>
</evidence>
<dbReference type="GO" id="GO:0033619">
    <property type="term" value="P:membrane protein proteolysis"/>
    <property type="evidence" value="ECO:0007669"/>
    <property type="project" value="TreeGrafter"/>
</dbReference>
<protein>
    <submittedName>
        <fullName evidence="10">Signal peptide peptidase</fullName>
    </submittedName>
</protein>
<name>A0A084G624_PSEDA</name>
<evidence type="ECO:0000256" key="8">
    <source>
        <dbReference type="SAM" id="MobiDB-lite"/>
    </source>
</evidence>
<gene>
    <name evidence="10" type="ORF">SAPIO_CDS5196</name>
</gene>
<feature type="transmembrane region" description="Helical" evidence="9">
    <location>
        <begin position="433"/>
        <end position="455"/>
    </location>
</feature>
<comment type="similarity">
    <text evidence="2">Belongs to the peptidase A22B family.</text>
</comment>
<accession>A0A084G624</accession>
<dbReference type="InterPro" id="IPR006639">
    <property type="entry name" value="Preselin/SPP"/>
</dbReference>